<name>A0A1S3FL73_DIPOR</name>
<dbReference type="AlphaFoldDB" id="A0A1S3FL73"/>
<dbReference type="KEGG" id="dord:105989705"/>
<dbReference type="RefSeq" id="XP_012877333.1">
    <property type="nucleotide sequence ID" value="XM_013021879.1"/>
</dbReference>
<accession>A0A1S3FL73</accession>
<dbReference type="InParanoid" id="A0A1S3FL73"/>
<gene>
    <name evidence="3" type="primary">LOC105989705</name>
</gene>
<proteinExistence type="predicted"/>
<sequence>MVIGSLSYLSAQQRQERMPRPGQTAGSPPLSPERTSALLPRPAALRLAGFPRARDHASTSRSAVRRHVTGRGTVPPRRRGRPGRGPIERTEGARCPGRVGARLSRNGPAGDQESVSTSVAASVWALAPWRPGAPRTSRLCHEAVPRHLHLRAARAGCAQRLLSTVEGAQPSPAQDALQGNPGILTTPGTAKEQAANEKILVCVMASANPLQMGTHRSVVARRAALCWPVVCLSSCSGNLCLLRTSQGPPCHFQPPLKCAGVGRSIVLFKS</sequence>
<dbReference type="Proteomes" id="UP000081671">
    <property type="component" value="Unplaced"/>
</dbReference>
<keyword evidence="2" id="KW-1185">Reference proteome</keyword>
<protein>
    <submittedName>
        <fullName evidence="3">Uncharacterized protein LOC105989705</fullName>
    </submittedName>
</protein>
<feature type="compositionally biased region" description="Low complexity" evidence="1">
    <location>
        <begin position="37"/>
        <end position="51"/>
    </location>
</feature>
<evidence type="ECO:0000313" key="3">
    <source>
        <dbReference type="RefSeq" id="XP_012877333.1"/>
    </source>
</evidence>
<reference evidence="3" key="1">
    <citation type="submission" date="2025-08" db="UniProtKB">
        <authorList>
            <consortium name="RefSeq"/>
        </authorList>
    </citation>
    <scope>IDENTIFICATION</scope>
    <source>
        <tissue evidence="3">Kidney</tissue>
    </source>
</reference>
<dbReference type="GeneID" id="105989705"/>
<evidence type="ECO:0000256" key="1">
    <source>
        <dbReference type="SAM" id="MobiDB-lite"/>
    </source>
</evidence>
<feature type="region of interest" description="Disordered" evidence="1">
    <location>
        <begin position="1"/>
        <end position="114"/>
    </location>
</feature>
<evidence type="ECO:0000313" key="2">
    <source>
        <dbReference type="Proteomes" id="UP000081671"/>
    </source>
</evidence>
<organism evidence="2 3">
    <name type="scientific">Dipodomys ordii</name>
    <name type="common">Ord's kangaroo rat</name>
    <dbReference type="NCBI Taxonomy" id="10020"/>
    <lineage>
        <taxon>Eukaryota</taxon>
        <taxon>Metazoa</taxon>
        <taxon>Chordata</taxon>
        <taxon>Craniata</taxon>
        <taxon>Vertebrata</taxon>
        <taxon>Euteleostomi</taxon>
        <taxon>Mammalia</taxon>
        <taxon>Eutheria</taxon>
        <taxon>Euarchontoglires</taxon>
        <taxon>Glires</taxon>
        <taxon>Rodentia</taxon>
        <taxon>Castorimorpha</taxon>
        <taxon>Heteromyidae</taxon>
        <taxon>Dipodomyinae</taxon>
        <taxon>Dipodomys</taxon>
    </lineage>
</organism>